<comment type="similarity">
    <text evidence="5">Belongs to the 4-toluene sulfonate uptake permease (TSUP) (TC 2.A.102) family.</text>
</comment>
<proteinExistence type="inferred from homology"/>
<feature type="transmembrane region" description="Helical" evidence="5">
    <location>
        <begin position="42"/>
        <end position="61"/>
    </location>
</feature>
<accession>A0A6C1B7C2</accession>
<feature type="transmembrane region" description="Helical" evidence="5">
    <location>
        <begin position="243"/>
        <end position="260"/>
    </location>
</feature>
<feature type="transmembrane region" description="Helical" evidence="5">
    <location>
        <begin position="149"/>
        <end position="176"/>
    </location>
</feature>
<feature type="transmembrane region" description="Helical" evidence="5">
    <location>
        <begin position="94"/>
        <end position="110"/>
    </location>
</feature>
<keyword evidence="7" id="KW-1185">Reference proteome</keyword>
<evidence type="ECO:0000313" key="7">
    <source>
        <dbReference type="Proteomes" id="UP000501991"/>
    </source>
</evidence>
<dbReference type="GO" id="GO:0005886">
    <property type="term" value="C:plasma membrane"/>
    <property type="evidence" value="ECO:0007669"/>
    <property type="project" value="UniProtKB-SubCell"/>
</dbReference>
<dbReference type="EMBL" id="CP048836">
    <property type="protein sequence ID" value="QID19666.1"/>
    <property type="molecule type" value="Genomic_DNA"/>
</dbReference>
<organism evidence="6 7">
    <name type="scientific">Nitrogeniibacter mangrovi</name>
    <dbReference type="NCBI Taxonomy" id="2016596"/>
    <lineage>
        <taxon>Bacteria</taxon>
        <taxon>Pseudomonadati</taxon>
        <taxon>Pseudomonadota</taxon>
        <taxon>Betaproteobacteria</taxon>
        <taxon>Rhodocyclales</taxon>
        <taxon>Zoogloeaceae</taxon>
        <taxon>Nitrogeniibacter</taxon>
    </lineage>
</organism>
<dbReference type="Proteomes" id="UP000501991">
    <property type="component" value="Chromosome"/>
</dbReference>
<keyword evidence="2 5" id="KW-0812">Transmembrane</keyword>
<evidence type="ECO:0000256" key="2">
    <source>
        <dbReference type="ARBA" id="ARBA00022692"/>
    </source>
</evidence>
<keyword evidence="5" id="KW-1003">Cell membrane</keyword>
<evidence type="ECO:0000256" key="4">
    <source>
        <dbReference type="ARBA" id="ARBA00023136"/>
    </source>
</evidence>
<keyword evidence="4 5" id="KW-0472">Membrane</keyword>
<sequence length="264" mass="26838">MILAGVLGSAIGAVLGLTGAGGGVLAMPALIMGLGMSLPEAVPVSLAAVSLAAATGAVVGLRRGVVRYRAAGLMALLGVLSAPVGLWLGHRLPQPMLTTVFCALMLYIAVRMLRKPARPADADGPHEARNCMLDPATGRFRWNTRCSATLGLIGCTAGLFTGMLGVGGGFLIVPAFRQFSDLSMQAASATSLAVIALVAAITASGSLIHGGGIGTDGLAFIATTTLGLLLARRVGARLSERTLQRLLGGVILTVALAWLARQYL</sequence>
<evidence type="ECO:0000256" key="5">
    <source>
        <dbReference type="RuleBase" id="RU363041"/>
    </source>
</evidence>
<evidence type="ECO:0000256" key="1">
    <source>
        <dbReference type="ARBA" id="ARBA00004141"/>
    </source>
</evidence>
<keyword evidence="3 5" id="KW-1133">Transmembrane helix</keyword>
<dbReference type="PANTHER" id="PTHR43701">
    <property type="entry name" value="MEMBRANE TRANSPORTER PROTEIN MJ0441-RELATED"/>
    <property type="match status" value="1"/>
</dbReference>
<dbReference type="Pfam" id="PF01925">
    <property type="entry name" value="TauE"/>
    <property type="match status" value="1"/>
</dbReference>
<reference evidence="6 7" key="1">
    <citation type="submission" date="2020-02" db="EMBL/GenBank/DDBJ databases">
        <title>Nitrogenibacter mangrovi gen. nov., sp. nov. isolated from mangrove sediment, a denitrifying betaproteobacterium.</title>
        <authorList>
            <person name="Liao H."/>
            <person name="Tian Y."/>
        </authorList>
    </citation>
    <scope>NUCLEOTIDE SEQUENCE [LARGE SCALE GENOMIC DNA]</scope>
    <source>
        <strain evidence="6 7">M9-3-2</strain>
    </source>
</reference>
<dbReference type="InterPro" id="IPR002781">
    <property type="entry name" value="TM_pro_TauE-like"/>
</dbReference>
<gene>
    <name evidence="6" type="ORF">G3580_00775</name>
</gene>
<evidence type="ECO:0000313" key="6">
    <source>
        <dbReference type="EMBL" id="QID19666.1"/>
    </source>
</evidence>
<dbReference type="PANTHER" id="PTHR43701:SF2">
    <property type="entry name" value="MEMBRANE TRANSPORTER PROTEIN YJNA-RELATED"/>
    <property type="match status" value="1"/>
</dbReference>
<evidence type="ECO:0000256" key="3">
    <source>
        <dbReference type="ARBA" id="ARBA00022989"/>
    </source>
</evidence>
<dbReference type="KEGG" id="azq:G3580_00775"/>
<feature type="transmembrane region" description="Helical" evidence="5">
    <location>
        <begin position="68"/>
        <end position="88"/>
    </location>
</feature>
<dbReference type="InterPro" id="IPR051598">
    <property type="entry name" value="TSUP/Inactive_protease-like"/>
</dbReference>
<name>A0A6C1B7C2_9RHOO</name>
<dbReference type="AlphaFoldDB" id="A0A6C1B7C2"/>
<comment type="subcellular location">
    <subcellularLocation>
        <location evidence="5">Cell membrane</location>
        <topology evidence="5">Multi-pass membrane protein</topology>
    </subcellularLocation>
    <subcellularLocation>
        <location evidence="1">Membrane</location>
        <topology evidence="1">Multi-pass membrane protein</topology>
    </subcellularLocation>
</comment>
<feature type="transmembrane region" description="Helical" evidence="5">
    <location>
        <begin position="213"/>
        <end position="231"/>
    </location>
</feature>
<protein>
    <recommendedName>
        <fullName evidence="5">Probable membrane transporter protein</fullName>
    </recommendedName>
</protein>